<evidence type="ECO:0000313" key="6">
    <source>
        <dbReference type="EMBL" id="KXF75873.1"/>
    </source>
</evidence>
<evidence type="ECO:0000259" key="4">
    <source>
        <dbReference type="Pfam" id="PF00534"/>
    </source>
</evidence>
<comment type="similarity">
    <text evidence="1">Belongs to the glycosyltransferase group 1 family. Glycosyltransferase 4 subfamily.</text>
</comment>
<keyword evidence="7" id="KW-1185">Reference proteome</keyword>
<reference evidence="6 7" key="1">
    <citation type="submission" date="2015-11" db="EMBL/GenBank/DDBJ databases">
        <title>Draft genome sequence of Paramesorhizobium deserti A-3-E, a strain highly resistant to diverse beta-lactam antibiotics.</title>
        <authorList>
            <person name="Lv R."/>
            <person name="Yang X."/>
            <person name="Fang N."/>
            <person name="Guo J."/>
            <person name="Luo X."/>
            <person name="Peng F."/>
            <person name="Yang R."/>
            <person name="Cui Y."/>
            <person name="Fang C."/>
            <person name="Song Y."/>
        </authorList>
    </citation>
    <scope>NUCLEOTIDE SEQUENCE [LARGE SCALE GENOMIC DNA]</scope>
    <source>
        <strain evidence="6 7">A-3-E</strain>
    </source>
</reference>
<name>A0A135HRU1_9HYPH</name>
<dbReference type="EMBL" id="LNTU01000037">
    <property type="protein sequence ID" value="KXF75873.1"/>
    <property type="molecule type" value="Genomic_DNA"/>
</dbReference>
<evidence type="ECO:0000259" key="5">
    <source>
        <dbReference type="Pfam" id="PF13439"/>
    </source>
</evidence>
<dbReference type="Pfam" id="PF13439">
    <property type="entry name" value="Glyco_transf_4"/>
    <property type="match status" value="1"/>
</dbReference>
<proteinExistence type="inferred from homology"/>
<dbReference type="AlphaFoldDB" id="A0A135HRU1"/>
<dbReference type="PANTHER" id="PTHR12526">
    <property type="entry name" value="GLYCOSYLTRANSFERASE"/>
    <property type="match status" value="1"/>
</dbReference>
<keyword evidence="2" id="KW-0328">Glycosyltransferase</keyword>
<evidence type="ECO:0000256" key="1">
    <source>
        <dbReference type="ARBA" id="ARBA00009481"/>
    </source>
</evidence>
<keyword evidence="3 6" id="KW-0808">Transferase</keyword>
<dbReference type="RefSeq" id="WP_068884199.1">
    <property type="nucleotide sequence ID" value="NZ_LNTU01000037.1"/>
</dbReference>
<dbReference type="Pfam" id="PF00534">
    <property type="entry name" value="Glycos_transf_1"/>
    <property type="match status" value="1"/>
</dbReference>
<dbReference type="SUPFAM" id="SSF53756">
    <property type="entry name" value="UDP-Glycosyltransferase/glycogen phosphorylase"/>
    <property type="match status" value="1"/>
</dbReference>
<dbReference type="InterPro" id="IPR028098">
    <property type="entry name" value="Glyco_trans_4-like_N"/>
</dbReference>
<protein>
    <submittedName>
        <fullName evidence="6">Colanic acid biosynthesis glycosyltransferase WcaL</fullName>
    </submittedName>
</protein>
<dbReference type="InterPro" id="IPR001296">
    <property type="entry name" value="Glyco_trans_1"/>
</dbReference>
<dbReference type="Gene3D" id="3.40.50.2000">
    <property type="entry name" value="Glycogen Phosphorylase B"/>
    <property type="match status" value="2"/>
</dbReference>
<dbReference type="Proteomes" id="UP000070107">
    <property type="component" value="Unassembled WGS sequence"/>
</dbReference>
<dbReference type="GO" id="GO:0016757">
    <property type="term" value="F:glycosyltransferase activity"/>
    <property type="evidence" value="ECO:0007669"/>
    <property type="project" value="UniProtKB-KW"/>
</dbReference>
<feature type="domain" description="Glycosyltransferase subfamily 4-like N-terminal" evidence="5">
    <location>
        <begin position="15"/>
        <end position="186"/>
    </location>
</feature>
<dbReference type="OrthoDB" id="9802525at2"/>
<sequence length="391" mass="43157">MKIGVVVDRFPSLSETFVLDQINALLERGFEVGVICNEKALGQSGGARNWQILADNTVCWWGSAGRLRPYLRKWSGRFWDKSSTAIDVLFADKLRDFDAIVAHFGNNGLRVARAMKKRKIAAPLVTIFHGNDVGVPLHDKTLWRYRPVFERGGLQLTVNEIFKKALIDEGASPDQVLVHHMGVRTDEIEYAWHPWEKGTLKVISVCRLTEKKGIEYALRAVSVLSKAHPEIDWHYTIIGSGELLEAMRRLAVDLGIADRVTFAGPRPHSEVKRSLRDADVFLLPSVTAADGDVEGIPVALMEAMAAGLTVVSTYHSGIPELIEDGETGFLAPEKDVGALADKLAWIAANPSECERISLAARNKVEADFNAETLADRLAEILTRLAETRAVA</sequence>
<gene>
    <name evidence="6" type="ORF">ATN84_18125</name>
</gene>
<dbReference type="PANTHER" id="PTHR12526:SF640">
    <property type="entry name" value="COLANIC ACID BIOSYNTHESIS GLYCOSYLTRANSFERASE WCAL-RELATED"/>
    <property type="match status" value="1"/>
</dbReference>
<organism evidence="6 7">
    <name type="scientific">Paramesorhizobium deserti</name>
    <dbReference type="NCBI Taxonomy" id="1494590"/>
    <lineage>
        <taxon>Bacteria</taxon>
        <taxon>Pseudomonadati</taxon>
        <taxon>Pseudomonadota</taxon>
        <taxon>Alphaproteobacteria</taxon>
        <taxon>Hyphomicrobiales</taxon>
        <taxon>Phyllobacteriaceae</taxon>
        <taxon>Paramesorhizobium</taxon>
    </lineage>
</organism>
<evidence type="ECO:0000313" key="7">
    <source>
        <dbReference type="Proteomes" id="UP000070107"/>
    </source>
</evidence>
<dbReference type="STRING" id="1494590.ATN84_18125"/>
<feature type="domain" description="Glycosyl transferase family 1" evidence="4">
    <location>
        <begin position="195"/>
        <end position="362"/>
    </location>
</feature>
<accession>A0A135HRU1</accession>
<evidence type="ECO:0000256" key="3">
    <source>
        <dbReference type="ARBA" id="ARBA00022679"/>
    </source>
</evidence>
<evidence type="ECO:0000256" key="2">
    <source>
        <dbReference type="ARBA" id="ARBA00022676"/>
    </source>
</evidence>
<comment type="caution">
    <text evidence="6">The sequence shown here is derived from an EMBL/GenBank/DDBJ whole genome shotgun (WGS) entry which is preliminary data.</text>
</comment>